<dbReference type="InterPro" id="IPR036188">
    <property type="entry name" value="FAD/NAD-bd_sf"/>
</dbReference>
<dbReference type="STRING" id="418495.SAMN05216215_104158"/>
<organism evidence="5 6">
    <name type="scientific">Saccharopolyspora shandongensis</name>
    <dbReference type="NCBI Taxonomy" id="418495"/>
    <lineage>
        <taxon>Bacteria</taxon>
        <taxon>Bacillati</taxon>
        <taxon>Actinomycetota</taxon>
        <taxon>Actinomycetes</taxon>
        <taxon>Pseudonocardiales</taxon>
        <taxon>Pseudonocardiaceae</taxon>
        <taxon>Saccharopolyspora</taxon>
    </lineage>
</organism>
<feature type="domain" description="FAD-binding" evidence="4">
    <location>
        <begin position="2"/>
        <end position="324"/>
    </location>
</feature>
<dbReference type="OrthoDB" id="9782160at2"/>
<keyword evidence="2" id="KW-0503">Monooxygenase</keyword>
<dbReference type="PRINTS" id="PR00420">
    <property type="entry name" value="RNGMNOXGNASE"/>
</dbReference>
<evidence type="ECO:0000313" key="5">
    <source>
        <dbReference type="EMBL" id="SDY98346.1"/>
    </source>
</evidence>
<protein>
    <submittedName>
        <fullName evidence="5">2-polyprenyl-6-methoxyphenol hydroxylase</fullName>
    </submittedName>
</protein>
<feature type="region of interest" description="Disordered" evidence="3">
    <location>
        <begin position="321"/>
        <end position="344"/>
    </location>
</feature>
<dbReference type="PANTHER" id="PTHR13789">
    <property type="entry name" value="MONOOXYGENASE"/>
    <property type="match status" value="1"/>
</dbReference>
<dbReference type="InterPro" id="IPR050493">
    <property type="entry name" value="FAD-dep_Monooxygenase_BioMet"/>
</dbReference>
<proteinExistence type="predicted"/>
<dbReference type="Proteomes" id="UP000199529">
    <property type="component" value="Unassembled WGS sequence"/>
</dbReference>
<evidence type="ECO:0000256" key="3">
    <source>
        <dbReference type="SAM" id="MobiDB-lite"/>
    </source>
</evidence>
<sequence length="373" mass="39397">MHVVVVGSGIAGTSAALALARAGFGVSVHEAHPYSGADIGAFLTVAANGLLALRQIGVVPAAGFPLTSLRLTGSDGAEVAVSTLDGEFRCLRRAELCEALRAEAHRCGLPVEYGARFVGAEQDGDRVVARFADGREVAGDLLLGADGLNSAVRPFVDPVPKRYVGQQVFYGYADRAAPPHEPARIEMIRGSRSAFGYAVSPEGRTYWFSRLSAPPLDDGESAEAMRDRLLAALRPDATPAADIVAATGTVLATNAHDLVPTPRWRNGGMLLIGDAAHAASPATGQGASMAVEDAVVLAKALRDHGSLDGYERLRRPRVERNTARSAQLSAALAPDHAERPEEVERLGLRHADAPPDGDPAEWLDWNTELPRMV</sequence>
<reference evidence="6" key="1">
    <citation type="submission" date="2016-10" db="EMBL/GenBank/DDBJ databases">
        <authorList>
            <person name="Varghese N."/>
            <person name="Submissions S."/>
        </authorList>
    </citation>
    <scope>NUCLEOTIDE SEQUENCE [LARGE SCALE GENOMIC DNA]</scope>
    <source>
        <strain evidence="6">CGMCC 4.3530</strain>
    </source>
</reference>
<feature type="compositionally biased region" description="Basic and acidic residues" evidence="3">
    <location>
        <begin position="335"/>
        <end position="344"/>
    </location>
</feature>
<dbReference type="RefSeq" id="WP_093273162.1">
    <property type="nucleotide sequence ID" value="NZ_FNOK01000041.1"/>
</dbReference>
<dbReference type="Pfam" id="PF01494">
    <property type="entry name" value="FAD_binding_3"/>
    <property type="match status" value="1"/>
</dbReference>
<dbReference type="Gene3D" id="3.50.50.60">
    <property type="entry name" value="FAD/NAD(P)-binding domain"/>
    <property type="match status" value="1"/>
</dbReference>
<dbReference type="GO" id="GO:0004497">
    <property type="term" value="F:monooxygenase activity"/>
    <property type="evidence" value="ECO:0007669"/>
    <property type="project" value="UniProtKB-KW"/>
</dbReference>
<evidence type="ECO:0000256" key="2">
    <source>
        <dbReference type="ARBA" id="ARBA00023033"/>
    </source>
</evidence>
<dbReference type="EMBL" id="FNOK01000041">
    <property type="protein sequence ID" value="SDY98346.1"/>
    <property type="molecule type" value="Genomic_DNA"/>
</dbReference>
<name>A0A1H3PB40_9PSEU</name>
<gene>
    <name evidence="5" type="ORF">SAMN05216215_104158</name>
</gene>
<dbReference type="AlphaFoldDB" id="A0A1H3PB40"/>
<dbReference type="PANTHER" id="PTHR13789:SF309">
    <property type="entry name" value="PUTATIVE (AFU_ORTHOLOGUE AFUA_6G14510)-RELATED"/>
    <property type="match status" value="1"/>
</dbReference>
<evidence type="ECO:0000259" key="4">
    <source>
        <dbReference type="Pfam" id="PF01494"/>
    </source>
</evidence>
<evidence type="ECO:0000256" key="1">
    <source>
        <dbReference type="ARBA" id="ARBA00023002"/>
    </source>
</evidence>
<keyword evidence="1" id="KW-0560">Oxidoreductase</keyword>
<accession>A0A1H3PB40</accession>
<dbReference type="SUPFAM" id="SSF51905">
    <property type="entry name" value="FAD/NAD(P)-binding domain"/>
    <property type="match status" value="1"/>
</dbReference>
<dbReference type="GO" id="GO:0071949">
    <property type="term" value="F:FAD binding"/>
    <property type="evidence" value="ECO:0007669"/>
    <property type="project" value="InterPro"/>
</dbReference>
<keyword evidence="6" id="KW-1185">Reference proteome</keyword>
<evidence type="ECO:0000313" key="6">
    <source>
        <dbReference type="Proteomes" id="UP000199529"/>
    </source>
</evidence>
<dbReference type="InterPro" id="IPR002938">
    <property type="entry name" value="FAD-bd"/>
</dbReference>